<evidence type="ECO:0000313" key="4">
    <source>
        <dbReference type="EMBL" id="BBF85860.1"/>
    </source>
</evidence>
<keyword evidence="5" id="KW-1185">Reference proteome</keyword>
<accession>A0A3G9GDB3</accession>
<dbReference type="Proteomes" id="UP000198290">
    <property type="component" value="Chromosome"/>
</dbReference>
<feature type="chain" id="PRO_5018198675" evidence="2">
    <location>
        <begin position="22"/>
        <end position="135"/>
    </location>
</feature>
<dbReference type="RefSeq" id="WP_089086260.1">
    <property type="nucleotide sequence ID" value="NZ_AP018823.1"/>
</dbReference>
<feature type="signal peptide" evidence="2">
    <location>
        <begin position="1"/>
        <end position="21"/>
    </location>
</feature>
<dbReference type="OrthoDB" id="10015442at2"/>
<keyword evidence="1" id="KW-1133">Transmembrane helix</keyword>
<evidence type="ECO:0000256" key="1">
    <source>
        <dbReference type="SAM" id="Phobius"/>
    </source>
</evidence>
<feature type="transmembrane region" description="Helical" evidence="1">
    <location>
        <begin position="45"/>
        <end position="65"/>
    </location>
</feature>
<dbReference type="Pfam" id="PF13488">
    <property type="entry name" value="Gly-zipper_Omp"/>
    <property type="match status" value="1"/>
</dbReference>
<keyword evidence="1" id="KW-0472">Membrane</keyword>
<feature type="domain" description="Glycine zipper" evidence="3">
    <location>
        <begin position="28"/>
        <end position="70"/>
    </location>
</feature>
<gene>
    <name evidence="4" type="ORF">DLM_2245</name>
</gene>
<keyword evidence="1" id="KW-0812">Transmembrane</keyword>
<dbReference type="InterPro" id="IPR039567">
    <property type="entry name" value="Gly-zipper"/>
</dbReference>
<evidence type="ECO:0000259" key="3">
    <source>
        <dbReference type="Pfam" id="PF13488"/>
    </source>
</evidence>
<reference evidence="5" key="1">
    <citation type="journal article" date="2017" name="Biotechnol. Biofuels">
        <title>Evaluation of environmental bacterial communities as a factor affecting the growth of duckweed Lemna minor.</title>
        <authorList>
            <person name="Ishizawa H."/>
            <person name="Kuroda M."/>
            <person name="Morikawa M."/>
            <person name="Ike M."/>
        </authorList>
    </citation>
    <scope>NUCLEOTIDE SEQUENCE [LARGE SCALE GENOMIC DNA]</scope>
    <source>
        <strain evidence="5">H3</strain>
    </source>
</reference>
<reference evidence="5" key="3">
    <citation type="journal article" date="2017" name="Plant Physiol. Biochem.">
        <title>Differential oxidative and antioxidative response of duckweed Lemna minor toward plant growth promoting/inhibiting bacteria.</title>
        <authorList>
            <person name="Ishizawa H."/>
            <person name="Kuroda M."/>
            <person name="Morikawa M."/>
            <person name="Ike M."/>
        </authorList>
    </citation>
    <scope>NUCLEOTIDE SEQUENCE [LARGE SCALE GENOMIC DNA]</scope>
    <source>
        <strain evidence="5">H3</strain>
    </source>
</reference>
<dbReference type="STRING" id="332411.VI06_01840"/>
<reference evidence="4 5" key="2">
    <citation type="journal article" date="2017" name="Genome Announc.">
        <title>Draft genome sequence of Aquitalea magnusonii strain H3, a plant growth-promoting bacterium of duckweed Lemna minor.</title>
        <authorList>
            <person name="Ishizawa H."/>
            <person name="Kuroda M."/>
            <person name="Ike M."/>
        </authorList>
    </citation>
    <scope>NUCLEOTIDE SEQUENCE [LARGE SCALE GENOMIC DNA]</scope>
    <source>
        <strain evidence="4 5">H3</strain>
    </source>
</reference>
<proteinExistence type="predicted"/>
<evidence type="ECO:0000256" key="2">
    <source>
        <dbReference type="SAM" id="SignalP"/>
    </source>
</evidence>
<dbReference type="EMBL" id="AP018823">
    <property type="protein sequence ID" value="BBF85860.1"/>
    <property type="molecule type" value="Genomic_DNA"/>
</dbReference>
<keyword evidence="2" id="KW-0732">Signal</keyword>
<name>A0A3G9GDB3_9NEIS</name>
<dbReference type="AlphaFoldDB" id="A0A3G9GDB3"/>
<dbReference type="KEGG" id="amah:DLM_2245"/>
<evidence type="ECO:0000313" key="5">
    <source>
        <dbReference type="Proteomes" id="UP000198290"/>
    </source>
</evidence>
<organism evidence="4 5">
    <name type="scientific">Aquitalea magnusonii</name>
    <dbReference type="NCBI Taxonomy" id="332411"/>
    <lineage>
        <taxon>Bacteria</taxon>
        <taxon>Pseudomonadati</taxon>
        <taxon>Pseudomonadota</taxon>
        <taxon>Betaproteobacteria</taxon>
        <taxon>Neisseriales</taxon>
        <taxon>Chromobacteriaceae</taxon>
        <taxon>Aquitalea</taxon>
    </lineage>
</organism>
<sequence length="135" mass="15035">MKTRILLPALLALSFTGLAHADASAILGGALGGAVGAAVGQSVGGRNGAIIGGAVGGSVGTALAYQRDEERRYRPLPPSAPVVYQPVAYVEPVRYMPPPRPYWHAGWREREQYRHWRERDWREHGWRGEDYRWRD</sequence>
<protein>
    <submittedName>
        <fullName evidence="4">Glycine-rich cell wall structural protein</fullName>
    </submittedName>
</protein>